<evidence type="ECO:0000313" key="4">
    <source>
        <dbReference type="Proteomes" id="UP000034350"/>
    </source>
</evidence>
<evidence type="ECO:0000256" key="1">
    <source>
        <dbReference type="ARBA" id="ARBA00007129"/>
    </source>
</evidence>
<dbReference type="Proteomes" id="UP000034350">
    <property type="component" value="Unassembled WGS sequence"/>
</dbReference>
<dbReference type="Gene3D" id="3.20.90.10">
    <property type="entry name" value="Tubby Protein, Chain A"/>
    <property type="match status" value="1"/>
</dbReference>
<reference evidence="3 4" key="1">
    <citation type="journal article" date="2015" name="Environ. Microbiol.">
        <title>Genome analyses suggest the presence of polyploidy and recent human-driven expansions in eight global populations of the honeybee pathogen Nosema ceranae.</title>
        <authorList>
            <person name="Pelin A."/>
            <person name="Selman M."/>
            <person name="Aris-Brosou S."/>
            <person name="Farinelli L."/>
            <person name="Corradi N."/>
        </authorList>
    </citation>
    <scope>NUCLEOTIDE SEQUENCE [LARGE SCALE GENOMIC DNA]</scope>
    <source>
        <strain evidence="3 4">PA08 1199</strain>
    </source>
</reference>
<dbReference type="PANTHER" id="PTHR16517:SF7">
    <property type="entry name" value="PROTEIN KING TUBBY"/>
    <property type="match status" value="1"/>
</dbReference>
<accession>A0A0F9YN30</accession>
<dbReference type="InterPro" id="IPR000007">
    <property type="entry name" value="Tubby_C"/>
</dbReference>
<dbReference type="RefSeq" id="XP_024329884.1">
    <property type="nucleotide sequence ID" value="XM_024473792.1"/>
</dbReference>
<sequence length="192" mass="22158">MHKDLPINPYQKNILHLDKPIKINYISQGTITVNNKNEYEYKNALSESSLIGIRRMCGFDILQGKESISILKRNLIGSHYYSKDMTITYTTSLFRKKKPRSFIVKIGHLYLVNKEPLYNAENMSYSLNFNGRVTVPSVKNFQLIHPTDKTYIILTFGKVGDNTYVMDYKYPLSAVKAFSICLAALDNKYFCD</sequence>
<feature type="domain" description="Tubby C-terminal" evidence="2">
    <location>
        <begin position="10"/>
        <end position="187"/>
    </location>
</feature>
<evidence type="ECO:0000259" key="2">
    <source>
        <dbReference type="Pfam" id="PF01167"/>
    </source>
</evidence>
<comment type="similarity">
    <text evidence="1">Belongs to the TUB family.</text>
</comment>
<dbReference type="VEuPathDB" id="MicrosporidiaDB:NCER_102464"/>
<dbReference type="VEuPathDB" id="MicrosporidiaDB:AAJ76_1110007405"/>
<dbReference type="OrthoDB" id="8775810at2759"/>
<dbReference type="VEuPathDB" id="MicrosporidiaDB:G9O61_00g002800"/>
<protein>
    <submittedName>
        <fullName evidence="3">Tubby protein</fullName>
    </submittedName>
</protein>
<dbReference type="GeneID" id="36318689"/>
<proteinExistence type="inferred from homology"/>
<name>A0A0F9YN30_9MICR</name>
<dbReference type="Pfam" id="PF01167">
    <property type="entry name" value="Tub"/>
    <property type="match status" value="1"/>
</dbReference>
<organism evidence="3 4">
    <name type="scientific">Vairimorpha ceranae</name>
    <dbReference type="NCBI Taxonomy" id="40302"/>
    <lineage>
        <taxon>Eukaryota</taxon>
        <taxon>Fungi</taxon>
        <taxon>Fungi incertae sedis</taxon>
        <taxon>Microsporidia</taxon>
        <taxon>Nosematidae</taxon>
        <taxon>Vairimorpha</taxon>
    </lineage>
</organism>
<dbReference type="EMBL" id="JPQZ01000111">
    <property type="protein sequence ID" value="KKO74142.1"/>
    <property type="molecule type" value="Genomic_DNA"/>
</dbReference>
<evidence type="ECO:0000313" key="3">
    <source>
        <dbReference type="EMBL" id="KKO74142.1"/>
    </source>
</evidence>
<keyword evidence="4" id="KW-1185">Reference proteome</keyword>
<comment type="caution">
    <text evidence="3">The sequence shown here is derived from an EMBL/GenBank/DDBJ whole genome shotgun (WGS) entry which is preliminary data.</text>
</comment>
<dbReference type="PANTHER" id="PTHR16517">
    <property type="entry name" value="TUBBY-RELATED"/>
    <property type="match status" value="1"/>
</dbReference>
<dbReference type="InterPro" id="IPR025659">
    <property type="entry name" value="Tubby-like_C"/>
</dbReference>
<gene>
    <name evidence="3" type="ORF">AAJ76_1110007405</name>
</gene>
<dbReference type="AlphaFoldDB" id="A0A0F9YN30"/>
<dbReference type="PRINTS" id="PR01573">
    <property type="entry name" value="SUPERTUBBY"/>
</dbReference>
<dbReference type="SUPFAM" id="SSF54518">
    <property type="entry name" value="Tubby C-terminal domain-like"/>
    <property type="match status" value="1"/>
</dbReference>